<dbReference type="InterPro" id="IPR005170">
    <property type="entry name" value="Transptr-assoc_dom"/>
</dbReference>
<dbReference type="CDD" id="cd04590">
    <property type="entry name" value="CBS_pair_CorC_HlyC_assoc"/>
    <property type="match status" value="1"/>
</dbReference>
<dbReference type="InterPro" id="IPR046342">
    <property type="entry name" value="CBS_dom_sf"/>
</dbReference>
<dbReference type="InterPro" id="IPR036318">
    <property type="entry name" value="FAD-bd_PCMH-like_sf"/>
</dbReference>
<dbReference type="Gene3D" id="3.10.580.10">
    <property type="entry name" value="CBS-domain"/>
    <property type="match status" value="1"/>
</dbReference>
<dbReference type="PROSITE" id="PS51371">
    <property type="entry name" value="CBS"/>
    <property type="match status" value="2"/>
</dbReference>
<dbReference type="Pfam" id="PF03471">
    <property type="entry name" value="CorC_HlyC"/>
    <property type="match status" value="1"/>
</dbReference>
<keyword evidence="1" id="KW-0677">Repeat</keyword>
<gene>
    <name evidence="4" type="ORF">UFOPK1537_00399</name>
</gene>
<name>A0A6J6CLL5_9ZZZZ</name>
<sequence>MSESNRFAFIGKVFAKKQVDATEAEEYEQELIDSVEDFSETITREVMVPRIDIATITSDSNLDNAMTMFLFSGYSRLPVTGKNTDDVLGILYLKDVAKILHETPKLMFEKTAEDLARSAIFVPESKPLKDLLQDMQKSSTHIAVVIDEYGGVAGLVTMEDVIEELVGDIADEYDKEIPDVEKLAVDLYRVNARYSLFELGELLDLELEDDDVDSVGGWLTKGLGTIPKLGDQIVLNGLELTADRVEGRAKRLVTVLVRVLAEPEPEEQDTDE</sequence>
<evidence type="ECO:0000256" key="1">
    <source>
        <dbReference type="ARBA" id="ARBA00022737"/>
    </source>
</evidence>
<dbReference type="InterPro" id="IPR051676">
    <property type="entry name" value="UPF0053_domain"/>
</dbReference>
<dbReference type="SMART" id="SM00116">
    <property type="entry name" value="CBS"/>
    <property type="match status" value="2"/>
</dbReference>
<accession>A0A6J6CLL5</accession>
<dbReference type="Pfam" id="PF00571">
    <property type="entry name" value="CBS"/>
    <property type="match status" value="2"/>
</dbReference>
<organism evidence="4">
    <name type="scientific">freshwater metagenome</name>
    <dbReference type="NCBI Taxonomy" id="449393"/>
    <lineage>
        <taxon>unclassified sequences</taxon>
        <taxon>metagenomes</taxon>
        <taxon>ecological metagenomes</taxon>
    </lineage>
</organism>
<dbReference type="InterPro" id="IPR016169">
    <property type="entry name" value="FAD-bd_PCMH_sub2"/>
</dbReference>
<dbReference type="PANTHER" id="PTHR43099:SF5">
    <property type="entry name" value="HLYC_CORC FAMILY TRANSPORTER"/>
    <property type="match status" value="1"/>
</dbReference>
<dbReference type="EMBL" id="CAEZSX010000044">
    <property type="protein sequence ID" value="CAB4552420.1"/>
    <property type="molecule type" value="Genomic_DNA"/>
</dbReference>
<feature type="domain" description="CBS" evidence="3">
    <location>
        <begin position="115"/>
        <end position="172"/>
    </location>
</feature>
<dbReference type="Gene3D" id="3.30.465.10">
    <property type="match status" value="1"/>
</dbReference>
<evidence type="ECO:0000256" key="2">
    <source>
        <dbReference type="ARBA" id="ARBA00023122"/>
    </source>
</evidence>
<dbReference type="PANTHER" id="PTHR43099">
    <property type="entry name" value="UPF0053 PROTEIN YRKA"/>
    <property type="match status" value="1"/>
</dbReference>
<dbReference type="SUPFAM" id="SSF56176">
    <property type="entry name" value="FAD-binding/transporter-associated domain-like"/>
    <property type="match status" value="1"/>
</dbReference>
<dbReference type="SUPFAM" id="SSF54631">
    <property type="entry name" value="CBS-domain pair"/>
    <property type="match status" value="1"/>
</dbReference>
<keyword evidence="2" id="KW-0129">CBS domain</keyword>
<protein>
    <submittedName>
        <fullName evidence="4">Unannotated protein</fullName>
    </submittedName>
</protein>
<dbReference type="AlphaFoldDB" id="A0A6J6CLL5"/>
<feature type="domain" description="CBS" evidence="3">
    <location>
        <begin position="47"/>
        <end position="106"/>
    </location>
</feature>
<dbReference type="InterPro" id="IPR000644">
    <property type="entry name" value="CBS_dom"/>
</dbReference>
<dbReference type="GO" id="GO:0050660">
    <property type="term" value="F:flavin adenine dinucleotide binding"/>
    <property type="evidence" value="ECO:0007669"/>
    <property type="project" value="InterPro"/>
</dbReference>
<dbReference type="FunFam" id="3.10.580.10:FF:000002">
    <property type="entry name" value="Magnesium/cobalt efflux protein CorC"/>
    <property type="match status" value="1"/>
</dbReference>
<dbReference type="InterPro" id="IPR044751">
    <property type="entry name" value="Ion_transp-like_CBS"/>
</dbReference>
<reference evidence="4" key="1">
    <citation type="submission" date="2020-05" db="EMBL/GenBank/DDBJ databases">
        <authorList>
            <person name="Chiriac C."/>
            <person name="Salcher M."/>
            <person name="Ghai R."/>
            <person name="Kavagutti S V."/>
        </authorList>
    </citation>
    <scope>NUCLEOTIDE SEQUENCE</scope>
</reference>
<dbReference type="SMART" id="SM01091">
    <property type="entry name" value="CorC_HlyC"/>
    <property type="match status" value="1"/>
</dbReference>
<proteinExistence type="predicted"/>
<evidence type="ECO:0000313" key="4">
    <source>
        <dbReference type="EMBL" id="CAB4552420.1"/>
    </source>
</evidence>
<evidence type="ECO:0000259" key="3">
    <source>
        <dbReference type="PROSITE" id="PS51371"/>
    </source>
</evidence>